<evidence type="ECO:0000313" key="3">
    <source>
        <dbReference type="Proteomes" id="UP000643610"/>
    </source>
</evidence>
<dbReference type="NCBIfam" id="TIGR02532">
    <property type="entry name" value="IV_pilin_GFxxxE"/>
    <property type="match status" value="1"/>
</dbReference>
<protein>
    <submittedName>
        <fullName evidence="2">Type II secretion system protein</fullName>
    </submittedName>
</protein>
<dbReference type="Gene3D" id="3.30.700.10">
    <property type="entry name" value="Glycoprotein, Type 4 Pilin"/>
    <property type="match status" value="1"/>
</dbReference>
<keyword evidence="3" id="KW-1185">Reference proteome</keyword>
<evidence type="ECO:0000313" key="2">
    <source>
        <dbReference type="EMBL" id="MBC3830917.1"/>
    </source>
</evidence>
<reference evidence="2 3" key="1">
    <citation type="submission" date="2020-08" db="EMBL/GenBank/DDBJ databases">
        <title>Novel species isolated from subtropical streams in China.</title>
        <authorList>
            <person name="Lu H."/>
        </authorList>
    </citation>
    <scope>NUCLEOTIDE SEQUENCE [LARGE SCALE GENOMIC DNA]</scope>
    <source>
        <strain evidence="2 3">KCTC 52442</strain>
    </source>
</reference>
<comment type="caution">
    <text evidence="2">The sequence shown here is derived from an EMBL/GenBank/DDBJ whole genome shotgun (WGS) entry which is preliminary data.</text>
</comment>
<dbReference type="Proteomes" id="UP000643610">
    <property type="component" value="Unassembled WGS sequence"/>
</dbReference>
<name>A0ABR6XPV6_9BURK</name>
<dbReference type="Pfam" id="PF07963">
    <property type="entry name" value="N_methyl"/>
    <property type="match status" value="1"/>
</dbReference>
<keyword evidence="1" id="KW-1133">Transmembrane helix</keyword>
<dbReference type="PROSITE" id="PS00409">
    <property type="entry name" value="PROKAR_NTER_METHYL"/>
    <property type="match status" value="1"/>
</dbReference>
<accession>A0ABR6XPV6</accession>
<evidence type="ECO:0000256" key="1">
    <source>
        <dbReference type="SAM" id="Phobius"/>
    </source>
</evidence>
<proteinExistence type="predicted"/>
<sequence>MTNTQLIFQRGFTLVEAVIVIVITGILAVVAASFISRPIEQYRDLSRRAELTESANSAIRRMSRDLHLALPNSVRQASTTNCIEFLMTKDGGRYRSDEPGNIMQFDSTSGSLFDVIGPLSSVPQKDDFIVVYNLGIPGANAYDPSYRGIVDAGSTASTIRLSSPIQNPIESPAKRFFVLSGSSPAVTFVCQGAGTDPNGNGTGRLYRVSNYAITPALATCPVLAPGTTEPLLAENIASCSFNYASGVTERSAVLSIRLGLIRAGESVNLYQDVNISNVP</sequence>
<gene>
    <name evidence="2" type="ORF">H8K33_05310</name>
</gene>
<dbReference type="InterPro" id="IPR045584">
    <property type="entry name" value="Pilin-like"/>
</dbReference>
<dbReference type="InterPro" id="IPR012902">
    <property type="entry name" value="N_methyl_site"/>
</dbReference>
<dbReference type="SUPFAM" id="SSF54523">
    <property type="entry name" value="Pili subunits"/>
    <property type="match status" value="1"/>
</dbReference>
<keyword evidence="1" id="KW-0812">Transmembrane</keyword>
<dbReference type="EMBL" id="JACOFU010000002">
    <property type="protein sequence ID" value="MBC3830917.1"/>
    <property type="molecule type" value="Genomic_DNA"/>
</dbReference>
<dbReference type="RefSeq" id="WP_186889958.1">
    <property type="nucleotide sequence ID" value="NZ_JACOFU010000002.1"/>
</dbReference>
<organism evidence="2 3">
    <name type="scientific">Undibacterium amnicola</name>
    <dbReference type="NCBI Taxonomy" id="1834038"/>
    <lineage>
        <taxon>Bacteria</taxon>
        <taxon>Pseudomonadati</taxon>
        <taxon>Pseudomonadota</taxon>
        <taxon>Betaproteobacteria</taxon>
        <taxon>Burkholderiales</taxon>
        <taxon>Oxalobacteraceae</taxon>
        <taxon>Undibacterium</taxon>
    </lineage>
</organism>
<keyword evidence="1" id="KW-0472">Membrane</keyword>
<feature type="transmembrane region" description="Helical" evidence="1">
    <location>
        <begin position="12"/>
        <end position="35"/>
    </location>
</feature>